<comment type="similarity">
    <text evidence="1">Belongs to the UPF0312 family.</text>
</comment>
<dbReference type="PANTHER" id="PTHR34406:SF1">
    <property type="entry name" value="PROTEIN YCEI"/>
    <property type="match status" value="1"/>
</dbReference>
<feature type="domain" description="Lipid/polyisoprenoid-binding YceI-like" evidence="2">
    <location>
        <begin position="5"/>
        <end position="174"/>
    </location>
</feature>
<dbReference type="SUPFAM" id="SSF101874">
    <property type="entry name" value="YceI-like"/>
    <property type="match status" value="1"/>
</dbReference>
<evidence type="ECO:0000313" key="4">
    <source>
        <dbReference type="Proteomes" id="UP000293568"/>
    </source>
</evidence>
<evidence type="ECO:0000313" key="3">
    <source>
        <dbReference type="EMBL" id="QAY67638.1"/>
    </source>
</evidence>
<evidence type="ECO:0000259" key="2">
    <source>
        <dbReference type="SMART" id="SM00867"/>
    </source>
</evidence>
<dbReference type="AlphaFoldDB" id="A0A4P6FAU7"/>
<dbReference type="PANTHER" id="PTHR34406">
    <property type="entry name" value="PROTEIN YCEI"/>
    <property type="match status" value="1"/>
</dbReference>
<proteinExistence type="inferred from homology"/>
<organism evidence="3 4">
    <name type="scientific">Paenibacillus protaetiae</name>
    <dbReference type="NCBI Taxonomy" id="2509456"/>
    <lineage>
        <taxon>Bacteria</taxon>
        <taxon>Bacillati</taxon>
        <taxon>Bacillota</taxon>
        <taxon>Bacilli</taxon>
        <taxon>Bacillales</taxon>
        <taxon>Paenibacillaceae</taxon>
        <taxon>Paenibacillus</taxon>
    </lineage>
</organism>
<gene>
    <name evidence="3" type="ORF">ET464_15865</name>
</gene>
<name>A0A4P6FAU7_9BACL</name>
<dbReference type="KEGG" id="pprt:ET464_15865"/>
<reference evidence="3 4" key="1">
    <citation type="submission" date="2019-01" db="EMBL/GenBank/DDBJ databases">
        <title>Genome sequencing of strain FW100M-2.</title>
        <authorList>
            <person name="Heo J."/>
            <person name="Kim S.-J."/>
            <person name="Kim J.-S."/>
            <person name="Hong S.-B."/>
            <person name="Kwon S.-W."/>
        </authorList>
    </citation>
    <scope>NUCLEOTIDE SEQUENCE [LARGE SCALE GENOMIC DNA]</scope>
    <source>
        <strain evidence="3 4">FW100M-2</strain>
    </source>
</reference>
<evidence type="ECO:0000256" key="1">
    <source>
        <dbReference type="ARBA" id="ARBA00008812"/>
    </source>
</evidence>
<dbReference type="OrthoDB" id="9811006at2"/>
<sequence>MAKTNWVVDAAHSSVDFYVKHMMIAKVKGTFHQFDASIEADLEDLANASIAFNIDLNSVDTRNADRDNHLRSADFFDLDNYPALTFRSTGIVRNSDGEYDLFGDVTLHGVTRSETFALSFEGSGRDPWGNEKAGFSASGVLRRSDYGLSYNAVLETGGVLIGDEVKFTIDVEAAKQA</sequence>
<dbReference type="InterPro" id="IPR007372">
    <property type="entry name" value="Lipid/polyisoprenoid-bd_YceI"/>
</dbReference>
<dbReference type="RefSeq" id="WP_129442538.1">
    <property type="nucleotide sequence ID" value="NZ_CP035492.1"/>
</dbReference>
<dbReference type="Proteomes" id="UP000293568">
    <property type="component" value="Chromosome"/>
</dbReference>
<keyword evidence="4" id="KW-1185">Reference proteome</keyword>
<protein>
    <submittedName>
        <fullName evidence="3">Polyisoprenoid-binding protein</fullName>
    </submittedName>
</protein>
<dbReference type="EMBL" id="CP035492">
    <property type="protein sequence ID" value="QAY67638.1"/>
    <property type="molecule type" value="Genomic_DNA"/>
</dbReference>
<accession>A0A4P6FAU7</accession>
<dbReference type="Pfam" id="PF04264">
    <property type="entry name" value="YceI"/>
    <property type="match status" value="1"/>
</dbReference>
<dbReference type="SMART" id="SM00867">
    <property type="entry name" value="YceI"/>
    <property type="match status" value="1"/>
</dbReference>
<dbReference type="InterPro" id="IPR036761">
    <property type="entry name" value="TTHA0802/YceI-like_sf"/>
</dbReference>
<dbReference type="Gene3D" id="2.40.128.110">
    <property type="entry name" value="Lipid/polyisoprenoid-binding, YceI-like"/>
    <property type="match status" value="1"/>
</dbReference>